<keyword evidence="1" id="KW-0175">Coiled coil</keyword>
<feature type="coiled-coil region" evidence="1">
    <location>
        <begin position="288"/>
        <end position="366"/>
    </location>
</feature>
<dbReference type="InterPro" id="IPR018306">
    <property type="entry name" value="Phage_T5_Orf172_DNA-bd"/>
</dbReference>
<keyword evidence="2" id="KW-0472">Membrane</keyword>
<evidence type="ECO:0000256" key="2">
    <source>
        <dbReference type="SAM" id="Phobius"/>
    </source>
</evidence>
<name>B0N8N4_9FIRM</name>
<dbReference type="EMBL" id="ABFX02000008">
    <property type="protein sequence ID" value="EDS18172.1"/>
    <property type="molecule type" value="Genomic_DNA"/>
</dbReference>
<evidence type="ECO:0000313" key="5">
    <source>
        <dbReference type="Proteomes" id="UP000005798"/>
    </source>
</evidence>
<feature type="coiled-coil region" evidence="1">
    <location>
        <begin position="70"/>
        <end position="159"/>
    </location>
</feature>
<keyword evidence="2" id="KW-1133">Transmembrane helix</keyword>
<dbReference type="Pfam" id="PF13250">
    <property type="entry name" value="SNIPE"/>
    <property type="match status" value="1"/>
</dbReference>
<dbReference type="RefSeq" id="WP_003539195.1">
    <property type="nucleotide sequence ID" value="NZ_CP036346.1"/>
</dbReference>
<keyword evidence="5" id="KW-1185">Reference proteome</keyword>
<dbReference type="InterPro" id="IPR025280">
    <property type="entry name" value="SNIPE"/>
</dbReference>
<sequence>MNKITKEEFEKLNKWYYSPYFAIFLSFFGVLYGIPLIIAITLQFIRQKKIKLLLQQYQPLIGHEEYVFGIIDYNSKLEEAKNNYSKEVQNLEAKITSIEKEYSEKVQTLEKNIKEKESDLNKNLAINVKNLKIDIENLNEEKQNLLNELDTLKSEAIKKHFDFADFENVTSEEYKNKLSISRINEENDLKNGNLLAISPYIEDKKFIANNTKQITRLFNAECDNVMNKVTIKNIDTSRNKITRSFNSLNKIFETDGIQLNQNWLQIKLDQLNTLYLYEMKKNNEKDIQKAIKEQMVEEEKVRREIEKQKQKLEKDQKQFNNEVTRMMKYLQKTSNDAEKELYMDKIRELEEKIKKLEEEKQVVLDREMNARAGFVYIISNIGSFGENIYKIGMTRRLEPMDRIKELSSASVPFEFDVHAMIFSDNAPELENILHQTFRERSVNKVNFRKEFFKVTLDEIEDVVKRNYNKTVDFIKVPTAAEYRQTLEIENNN</sequence>
<comment type="caution">
    <text evidence="4">The sequence shown here is derived from an EMBL/GenBank/DDBJ whole genome shotgun (WGS) entry which is preliminary data.</text>
</comment>
<dbReference type="SMART" id="SM00974">
    <property type="entry name" value="T5orf172"/>
    <property type="match status" value="1"/>
</dbReference>
<dbReference type="eggNOG" id="COG1196">
    <property type="taxonomic scope" value="Bacteria"/>
</dbReference>
<dbReference type="HOGENOM" id="CLU_024787_2_1_9"/>
<dbReference type="Pfam" id="PF13455">
    <property type="entry name" value="MUG113"/>
    <property type="match status" value="1"/>
</dbReference>
<feature type="domain" description="Bacteriophage T5 Orf172 DNA-binding" evidence="3">
    <location>
        <begin position="383"/>
        <end position="466"/>
    </location>
</feature>
<proteinExistence type="predicted"/>
<keyword evidence="2" id="KW-0812">Transmembrane</keyword>
<evidence type="ECO:0000256" key="1">
    <source>
        <dbReference type="SAM" id="Coils"/>
    </source>
</evidence>
<reference evidence="4" key="2">
    <citation type="submission" date="2014-06" db="EMBL/GenBank/DDBJ databases">
        <title>Draft genome sequence of Clostridium ramosum(DSM 1402).</title>
        <authorList>
            <person name="Sudarsanam P."/>
            <person name="Ley R."/>
            <person name="Guruge J."/>
            <person name="Turnbaugh P.J."/>
            <person name="Mahowald M."/>
            <person name="Liep D."/>
            <person name="Gordon J."/>
        </authorList>
    </citation>
    <scope>NUCLEOTIDE SEQUENCE</scope>
    <source>
        <strain evidence="4">DSM 1402</strain>
    </source>
</reference>
<organism evidence="4 5">
    <name type="scientific">Thomasclavelia ramosa DSM 1402</name>
    <dbReference type="NCBI Taxonomy" id="445974"/>
    <lineage>
        <taxon>Bacteria</taxon>
        <taxon>Bacillati</taxon>
        <taxon>Bacillota</taxon>
        <taxon>Erysipelotrichia</taxon>
        <taxon>Erysipelotrichales</taxon>
        <taxon>Coprobacillaceae</taxon>
        <taxon>Thomasclavelia</taxon>
    </lineage>
</organism>
<accession>B0N8N4</accession>
<evidence type="ECO:0000313" key="4">
    <source>
        <dbReference type="EMBL" id="EDS18172.1"/>
    </source>
</evidence>
<gene>
    <name evidence="4" type="ORF">CLORAM_02968</name>
</gene>
<reference evidence="4" key="1">
    <citation type="submission" date="2007-11" db="EMBL/GenBank/DDBJ databases">
        <authorList>
            <person name="Fulton L."/>
            <person name="Clifton S."/>
            <person name="Fulton B."/>
            <person name="Xu J."/>
            <person name="Minx P."/>
            <person name="Pepin K.H."/>
            <person name="Johnson M."/>
            <person name="Thiruvilangam P."/>
            <person name="Bhonagiri V."/>
            <person name="Nash W.E."/>
            <person name="Mardis E.R."/>
            <person name="Wilson R.K."/>
        </authorList>
    </citation>
    <scope>NUCLEOTIDE SEQUENCE [LARGE SCALE GENOMIC DNA]</scope>
    <source>
        <strain evidence="4">DSM 1402</strain>
    </source>
</reference>
<evidence type="ECO:0000259" key="3">
    <source>
        <dbReference type="SMART" id="SM00974"/>
    </source>
</evidence>
<feature type="transmembrane region" description="Helical" evidence="2">
    <location>
        <begin position="20"/>
        <end position="45"/>
    </location>
</feature>
<dbReference type="Proteomes" id="UP000005798">
    <property type="component" value="Unassembled WGS sequence"/>
</dbReference>
<dbReference type="AlphaFoldDB" id="B0N8N4"/>
<protein>
    <recommendedName>
        <fullName evidence="3">Bacteriophage T5 Orf172 DNA-binding domain-containing protein</fullName>
    </recommendedName>
</protein>